<feature type="transmembrane region" description="Helical" evidence="10">
    <location>
        <begin position="764"/>
        <end position="790"/>
    </location>
</feature>
<feature type="transmembrane region" description="Helical" evidence="10">
    <location>
        <begin position="648"/>
        <end position="673"/>
    </location>
</feature>
<evidence type="ECO:0000256" key="2">
    <source>
        <dbReference type="ARBA" id="ARBA00007577"/>
    </source>
</evidence>
<keyword evidence="8 10" id="KW-0472">Membrane</keyword>
<evidence type="ECO:0000256" key="9">
    <source>
        <dbReference type="ARBA" id="ARBA00023180"/>
    </source>
</evidence>
<evidence type="ECO:0000313" key="14">
    <source>
        <dbReference type="Proteomes" id="UP000433876"/>
    </source>
</evidence>
<dbReference type="GO" id="GO:0015421">
    <property type="term" value="F:ABC-type oligopeptide transporter activity"/>
    <property type="evidence" value="ECO:0007669"/>
    <property type="project" value="TreeGrafter"/>
</dbReference>
<keyword evidence="6" id="KW-0067">ATP-binding</keyword>
<dbReference type="CDD" id="cd18577">
    <property type="entry name" value="ABC_6TM_Pgp_ABCB1_D1_like"/>
    <property type="match status" value="1"/>
</dbReference>
<dbReference type="GO" id="GO:0005743">
    <property type="term" value="C:mitochondrial inner membrane"/>
    <property type="evidence" value="ECO:0007669"/>
    <property type="project" value="TreeGrafter"/>
</dbReference>
<dbReference type="FunFam" id="3.40.50.300:FF:000913">
    <property type="entry name" value="ABC multidrug transporter SitT"/>
    <property type="match status" value="1"/>
</dbReference>
<dbReference type="PROSITE" id="PS50893">
    <property type="entry name" value="ABC_TRANSPORTER_2"/>
    <property type="match status" value="2"/>
</dbReference>
<evidence type="ECO:0000256" key="10">
    <source>
        <dbReference type="SAM" id="Phobius"/>
    </source>
</evidence>
<dbReference type="InterPro" id="IPR036640">
    <property type="entry name" value="ABC1_TM_sf"/>
</dbReference>
<protein>
    <submittedName>
        <fullName evidence="13">Uncharacterized protein</fullName>
    </submittedName>
</protein>
<dbReference type="InterPro" id="IPR003439">
    <property type="entry name" value="ABC_transporter-like_ATP-bd"/>
</dbReference>
<feature type="transmembrane region" description="Helical" evidence="10">
    <location>
        <begin position="796"/>
        <end position="816"/>
    </location>
</feature>
<evidence type="ECO:0000256" key="1">
    <source>
        <dbReference type="ARBA" id="ARBA00004651"/>
    </source>
</evidence>
<comment type="subcellular location">
    <subcellularLocation>
        <location evidence="1">Cell membrane</location>
        <topology evidence="1">Multi-pass membrane protein</topology>
    </subcellularLocation>
</comment>
<keyword evidence="7 10" id="KW-1133">Transmembrane helix</keyword>
<comment type="caution">
    <text evidence="13">The sequence shown here is derived from an EMBL/GenBank/DDBJ whole genome shotgun (WGS) entry which is preliminary data.</text>
</comment>
<feature type="transmembrane region" description="Helical" evidence="10">
    <location>
        <begin position="225"/>
        <end position="247"/>
    </location>
</feature>
<dbReference type="FunFam" id="1.20.1560.10:FF:000102">
    <property type="entry name" value="ABC multidrug transporter Mdr1"/>
    <property type="match status" value="1"/>
</dbReference>
<dbReference type="VEuPathDB" id="FungiDB:SMAC_03731"/>
<dbReference type="PROSITE" id="PS50929">
    <property type="entry name" value="ABC_TM1F"/>
    <property type="match status" value="2"/>
</dbReference>
<dbReference type="SUPFAM" id="SSF52540">
    <property type="entry name" value="P-loop containing nucleoside triphosphate hydrolases"/>
    <property type="match status" value="2"/>
</dbReference>
<feature type="domain" description="ABC transporter" evidence="11">
    <location>
        <begin position="975"/>
        <end position="1214"/>
    </location>
</feature>
<dbReference type="InterPro" id="IPR039421">
    <property type="entry name" value="Type_1_exporter"/>
</dbReference>
<dbReference type="CDD" id="cd03249">
    <property type="entry name" value="ABC_MTABC3_MDL1_MDL2"/>
    <property type="match status" value="2"/>
</dbReference>
<feature type="domain" description="ABC transmembrane type-1" evidence="12">
    <location>
        <begin position="11"/>
        <end position="289"/>
    </location>
</feature>
<comment type="similarity">
    <text evidence="2">Belongs to the ABC transporter superfamily. ABCB family. Multidrug resistance exporter (TC 3.A.1.201) subfamily.</text>
</comment>
<organism evidence="13 14">
    <name type="scientific">Sordaria macrospora</name>
    <dbReference type="NCBI Taxonomy" id="5147"/>
    <lineage>
        <taxon>Eukaryota</taxon>
        <taxon>Fungi</taxon>
        <taxon>Dikarya</taxon>
        <taxon>Ascomycota</taxon>
        <taxon>Pezizomycotina</taxon>
        <taxon>Sordariomycetes</taxon>
        <taxon>Sordariomycetidae</taxon>
        <taxon>Sordariales</taxon>
        <taxon>Sordariaceae</taxon>
        <taxon>Sordaria</taxon>
    </lineage>
</organism>
<dbReference type="GO" id="GO:0005524">
    <property type="term" value="F:ATP binding"/>
    <property type="evidence" value="ECO:0007669"/>
    <property type="project" value="UniProtKB-KW"/>
</dbReference>
<evidence type="ECO:0000313" key="13">
    <source>
        <dbReference type="EMBL" id="KAA8629206.1"/>
    </source>
</evidence>
<feature type="transmembrane region" description="Helical" evidence="10">
    <location>
        <begin position="880"/>
        <end position="899"/>
    </location>
</feature>
<feature type="transmembrane region" description="Helical" evidence="10">
    <location>
        <begin position="47"/>
        <end position="70"/>
    </location>
</feature>
<dbReference type="GO" id="GO:0090374">
    <property type="term" value="P:oligopeptide export from mitochondrion"/>
    <property type="evidence" value="ECO:0007669"/>
    <property type="project" value="TreeGrafter"/>
</dbReference>
<dbReference type="InterPro" id="IPR017871">
    <property type="entry name" value="ABC_transporter-like_CS"/>
</dbReference>
<evidence type="ECO:0000256" key="6">
    <source>
        <dbReference type="ARBA" id="ARBA00022840"/>
    </source>
</evidence>
<evidence type="ECO:0000256" key="4">
    <source>
        <dbReference type="ARBA" id="ARBA00022692"/>
    </source>
</evidence>
<feature type="domain" description="ABC transporter" evidence="11">
    <location>
        <begin position="324"/>
        <end position="569"/>
    </location>
</feature>
<proteinExistence type="inferred from homology"/>
<dbReference type="Pfam" id="PF00664">
    <property type="entry name" value="ABC_membrane"/>
    <property type="match status" value="2"/>
</dbReference>
<evidence type="ECO:0000256" key="8">
    <source>
        <dbReference type="ARBA" id="ARBA00023136"/>
    </source>
</evidence>
<dbReference type="InterPro" id="IPR027417">
    <property type="entry name" value="P-loop_NTPase"/>
</dbReference>
<gene>
    <name evidence="13" type="ORF">SMACR_03731</name>
</gene>
<dbReference type="PANTHER" id="PTHR43394">
    <property type="entry name" value="ATP-DEPENDENT PERMEASE MDL1, MITOCHONDRIAL"/>
    <property type="match status" value="1"/>
</dbReference>
<evidence type="ECO:0000259" key="11">
    <source>
        <dbReference type="PROSITE" id="PS50893"/>
    </source>
</evidence>
<keyword evidence="4 10" id="KW-0812">Transmembrane</keyword>
<feature type="transmembrane region" description="Helical" evidence="10">
    <location>
        <begin position="911"/>
        <end position="931"/>
    </location>
</feature>
<dbReference type="FunFam" id="1.20.1560.10:FF:000009">
    <property type="entry name" value="ABC transporter B family member 1"/>
    <property type="match status" value="1"/>
</dbReference>
<dbReference type="GO" id="GO:0016887">
    <property type="term" value="F:ATP hydrolysis activity"/>
    <property type="evidence" value="ECO:0007669"/>
    <property type="project" value="InterPro"/>
</dbReference>
<evidence type="ECO:0000256" key="7">
    <source>
        <dbReference type="ARBA" id="ARBA00022989"/>
    </source>
</evidence>
<evidence type="ECO:0000256" key="5">
    <source>
        <dbReference type="ARBA" id="ARBA00022741"/>
    </source>
</evidence>
<keyword evidence="3" id="KW-0813">Transport</keyword>
<dbReference type="Gene3D" id="1.20.1560.10">
    <property type="entry name" value="ABC transporter type 1, transmembrane domain"/>
    <property type="match status" value="1"/>
</dbReference>
<dbReference type="Pfam" id="PF00005">
    <property type="entry name" value="ABC_tran"/>
    <property type="match status" value="2"/>
</dbReference>
<dbReference type="SMART" id="SM00382">
    <property type="entry name" value="AAA"/>
    <property type="match status" value="2"/>
</dbReference>
<dbReference type="CDD" id="cd18578">
    <property type="entry name" value="ABC_6TM_Pgp_ABCB1_D2_like"/>
    <property type="match status" value="1"/>
</dbReference>
<dbReference type="AlphaFoldDB" id="A0A8S8ZK25"/>
<dbReference type="PANTHER" id="PTHR43394:SF27">
    <property type="entry name" value="ATP-DEPENDENT TRANSLOCASE ABCB1-LIKE"/>
    <property type="match status" value="1"/>
</dbReference>
<accession>A0A8S8ZK25</accession>
<reference evidence="13 14" key="1">
    <citation type="submission" date="2017-07" db="EMBL/GenBank/DDBJ databases">
        <title>Genome sequence of the Sordaria macrospora wild type strain R19027.</title>
        <authorList>
            <person name="Nowrousian M."/>
            <person name="Teichert I."/>
            <person name="Kueck U."/>
        </authorList>
    </citation>
    <scope>NUCLEOTIDE SEQUENCE [LARGE SCALE GENOMIC DNA]</scope>
    <source>
        <strain evidence="13 14">R19027</strain>
        <tissue evidence="13">Mycelium</tissue>
    </source>
</reference>
<feature type="domain" description="ABC transmembrane type-1" evidence="12">
    <location>
        <begin position="650"/>
        <end position="939"/>
    </location>
</feature>
<dbReference type="SUPFAM" id="SSF90123">
    <property type="entry name" value="ABC transporter transmembrane region"/>
    <property type="match status" value="2"/>
</dbReference>
<name>A0A8S8ZK25_SORMA</name>
<feature type="transmembrane region" description="Helical" evidence="10">
    <location>
        <begin position="259"/>
        <end position="277"/>
    </location>
</feature>
<feature type="transmembrane region" description="Helical" evidence="10">
    <location>
        <begin position="122"/>
        <end position="140"/>
    </location>
</feature>
<feature type="transmembrane region" description="Helical" evidence="10">
    <location>
        <begin position="693"/>
        <end position="718"/>
    </location>
</feature>
<evidence type="ECO:0000256" key="3">
    <source>
        <dbReference type="ARBA" id="ARBA00022448"/>
    </source>
</evidence>
<dbReference type="InterPro" id="IPR011527">
    <property type="entry name" value="ABC1_TM_dom"/>
</dbReference>
<evidence type="ECO:0000259" key="12">
    <source>
        <dbReference type="PROSITE" id="PS50929"/>
    </source>
</evidence>
<dbReference type="EMBL" id="NMPR01000145">
    <property type="protein sequence ID" value="KAA8629206.1"/>
    <property type="molecule type" value="Genomic_DNA"/>
</dbReference>
<sequence length="1225" mass="132908">MPTRGTLSVDASILGQILFGQLATAFQEISNDTITYDEFMGELTHNVLYYVYIGIAIFGTTYISTVGLIYTGHHITQRIREEYLRAVLRQNIAYFDNLGAGEITTRISADTTLIQDGISHKVALTLTAVATFVSAFIIAFIKFWKLALICSPAMLCLLGSMSFGYRFIIKFTTKSLASYSEGSSVAAEVISSIRTTTAFGTHDRLAKQYEVFLNKAEKYGIQMQMIQAVMIASLGAILFLTYGLGLWQGSRYLVAGHVNVGQILTILTAVVTGSYSLGGVTQHGQAFTSAAAAASKVYSTIDRQSLLDSSSKDGKTLDSIQGAIELRNIKHIYPSRPTVVVLSDLNLHIPAGQVTAFVGPSGSGKSTVIGLLERFYHPVSGKILLDGHNIDSLNLRWLRQQMSLVSQEPILFSTSIFENIKFGLIGTSFEQESEERIRDRVEEAAKMANAHEFITSLPDGYQTNVGAQGFLLSGGQKQRIAIARAIISDPKILLLDEATSALDTKSEKIVQAALDKASKGRTTIFIAHRLSTIKSAHNIVVLVDGRIVEQGTHDELLDAGGDYAKLVEAQRLDQDKGKGAQTTEDDGSEIDIKQEAMDLTVSATNLTHIPTEKGVTVTLEPQTTKAKKLGLLTLMKFIASFNRPEAKLMALGVIFIILSGGGQPAQAIIYSKAISTLSLPPSLYPKLRHDTDFWALMLLMLGLVYLITVTIHGIILGIGAEKLLSRARAQAFRTILRQDVSFFDRDENTTGALISFLSTETKHLAGISGATLGTILMISTSLVASLVIALAVGWKMALVCISVVPVILACGFWRVSMLARFQAESRTAYEASASYACEATAAIRTVASLCREEDVLRNYRGQLKRQAKDALVLSLKSSGFYALSQGVYCFCTALAFWYGGMLLGKHEYTVFQFYVCFTEVLFGANAAGSIFSTAPDMAKAKSAAAEFKKLFDRQPTIDTWSESGESLQDEIQGLVEFRNVHFRYPTRLGQAVLKGINLTVKPGQYAALVGASGSGKSTAISLIERFYDVLEGGEILVDGKNISQLNVNSYRSQLALVSQEPTLYQGTIRENICLGSPDPDVSDEYVLQACREANIYDLIMSLPEGLNTPVGSKGSMLSGGQKQRIAIARALIRNPKILLLDEATSALDGESEKVVQAALDAAAKGRTTIAVAHRLSTIQKADVIFVFDQGKVVEVGTHRELAGKGEGGRYWELVKGQGVERVGRG</sequence>
<dbReference type="Proteomes" id="UP000433876">
    <property type="component" value="Unassembled WGS sequence"/>
</dbReference>
<dbReference type="PROSITE" id="PS00211">
    <property type="entry name" value="ABC_TRANSPORTER_1"/>
    <property type="match status" value="2"/>
</dbReference>
<feature type="transmembrane region" description="Helical" evidence="10">
    <location>
        <begin position="146"/>
        <end position="168"/>
    </location>
</feature>
<dbReference type="Gene3D" id="3.40.50.300">
    <property type="entry name" value="P-loop containing nucleotide triphosphate hydrolases"/>
    <property type="match status" value="2"/>
</dbReference>
<keyword evidence="5" id="KW-0547">Nucleotide-binding</keyword>
<dbReference type="FunFam" id="3.40.50.300:FF:000251">
    <property type="entry name" value="ABC transporter B family member 19"/>
    <property type="match status" value="1"/>
</dbReference>
<dbReference type="GO" id="GO:0005886">
    <property type="term" value="C:plasma membrane"/>
    <property type="evidence" value="ECO:0007669"/>
    <property type="project" value="UniProtKB-SubCell"/>
</dbReference>
<dbReference type="InterPro" id="IPR003593">
    <property type="entry name" value="AAA+_ATPase"/>
</dbReference>
<keyword evidence="9" id="KW-0325">Glycoprotein</keyword>